<keyword evidence="3" id="KW-1185">Reference proteome</keyword>
<evidence type="ECO:0000313" key="2">
    <source>
        <dbReference type="EMBL" id="OCT47715.1"/>
    </source>
</evidence>
<organism evidence="2 3">
    <name type="scientific">Cladophialophora carrionii</name>
    <dbReference type="NCBI Taxonomy" id="86049"/>
    <lineage>
        <taxon>Eukaryota</taxon>
        <taxon>Fungi</taxon>
        <taxon>Dikarya</taxon>
        <taxon>Ascomycota</taxon>
        <taxon>Pezizomycotina</taxon>
        <taxon>Eurotiomycetes</taxon>
        <taxon>Chaetothyriomycetidae</taxon>
        <taxon>Chaetothyriales</taxon>
        <taxon>Herpotrichiellaceae</taxon>
        <taxon>Cladophialophora</taxon>
    </lineage>
</organism>
<dbReference type="EMBL" id="LGRB01000013">
    <property type="protein sequence ID" value="OCT47715.1"/>
    <property type="molecule type" value="Genomic_DNA"/>
</dbReference>
<protein>
    <submittedName>
        <fullName evidence="2">Uncharacterized protein</fullName>
    </submittedName>
</protein>
<dbReference type="VEuPathDB" id="FungiDB:CLCR_03746"/>
<dbReference type="Proteomes" id="UP000094526">
    <property type="component" value="Unassembled WGS sequence"/>
</dbReference>
<comment type="caution">
    <text evidence="2">The sequence shown here is derived from an EMBL/GenBank/DDBJ whole genome shotgun (WGS) entry which is preliminary data.</text>
</comment>
<dbReference type="AlphaFoldDB" id="A0A1C1CGR5"/>
<evidence type="ECO:0000313" key="3">
    <source>
        <dbReference type="Proteomes" id="UP000094526"/>
    </source>
</evidence>
<dbReference type="OrthoDB" id="436262at2759"/>
<gene>
    <name evidence="2" type="ORF">CLCR_03746</name>
</gene>
<dbReference type="VEuPathDB" id="FungiDB:G647_04626"/>
<proteinExistence type="predicted"/>
<dbReference type="STRING" id="86049.A0A1C1CGR5"/>
<evidence type="ECO:0000256" key="1">
    <source>
        <dbReference type="SAM" id="MobiDB-lite"/>
    </source>
</evidence>
<reference evidence="3" key="1">
    <citation type="submission" date="2015-07" db="EMBL/GenBank/DDBJ databases">
        <authorList>
            <person name="Teixeira M.M."/>
            <person name="Souza R.C."/>
            <person name="Almeida L.G."/>
            <person name="Vicente V.A."/>
            <person name="de Hoog S."/>
            <person name="Bocca A.L."/>
            <person name="de Almeida S.R."/>
            <person name="Vasconcelos A.T."/>
            <person name="Felipe M.S."/>
        </authorList>
    </citation>
    <scope>NUCLEOTIDE SEQUENCE [LARGE SCALE GENOMIC DNA]</scope>
    <source>
        <strain evidence="3">KSF</strain>
    </source>
</reference>
<accession>A0A1C1CGR5</accession>
<feature type="region of interest" description="Disordered" evidence="1">
    <location>
        <begin position="52"/>
        <end position="76"/>
    </location>
</feature>
<sequence>MIYLGVLAEGEMLSFWAVGAELGHQARGFGLSCQCSFVQLPSGLSNVRRRGVGNKHHDPHVPPFAPTLRYTNRSSQDKHAKNLAEKLAARLNQCVNKRQWDDTAYALSLLQHKNEEISKRVQEGYRVVEVGTEA</sequence>
<name>A0A1C1CGR5_9EURO</name>